<feature type="chain" id="PRO_5019337134" description="AA1-like domain-containing protein" evidence="1">
    <location>
        <begin position="21"/>
        <end position="155"/>
    </location>
</feature>
<evidence type="ECO:0000256" key="1">
    <source>
        <dbReference type="SAM" id="SignalP"/>
    </source>
</evidence>
<accession>A0A439CUV7</accession>
<gene>
    <name evidence="2" type="ORF">EKO27_g9133</name>
</gene>
<proteinExistence type="predicted"/>
<sequence>MKTNFAYLLPLLSLFSACRANFDIYRVAVSNSLTPPFYGWVITDAEPSCDEVKNAELRSDKDDVSGDKKGFRCKGDCGETGYPSDITELEMNLGAYHFTLYSDRNWDLDTTKGESQGHCYPFPDAEKECGAGVGEILAFRKFRCDNTDYTASTFQ</sequence>
<feature type="signal peptide" evidence="1">
    <location>
        <begin position="1"/>
        <end position="20"/>
    </location>
</feature>
<evidence type="ECO:0008006" key="4">
    <source>
        <dbReference type="Google" id="ProtNLM"/>
    </source>
</evidence>
<evidence type="ECO:0000313" key="2">
    <source>
        <dbReference type="EMBL" id="RWA05974.1"/>
    </source>
</evidence>
<evidence type="ECO:0000313" key="3">
    <source>
        <dbReference type="Proteomes" id="UP000286045"/>
    </source>
</evidence>
<organism evidence="2 3">
    <name type="scientific">Xylaria grammica</name>
    <dbReference type="NCBI Taxonomy" id="363999"/>
    <lineage>
        <taxon>Eukaryota</taxon>
        <taxon>Fungi</taxon>
        <taxon>Dikarya</taxon>
        <taxon>Ascomycota</taxon>
        <taxon>Pezizomycotina</taxon>
        <taxon>Sordariomycetes</taxon>
        <taxon>Xylariomycetidae</taxon>
        <taxon>Xylariales</taxon>
        <taxon>Xylariaceae</taxon>
        <taxon>Xylaria</taxon>
    </lineage>
</organism>
<dbReference type="PROSITE" id="PS51257">
    <property type="entry name" value="PROKAR_LIPOPROTEIN"/>
    <property type="match status" value="1"/>
</dbReference>
<dbReference type="EMBL" id="RYZI01000381">
    <property type="protein sequence ID" value="RWA05974.1"/>
    <property type="molecule type" value="Genomic_DNA"/>
</dbReference>
<dbReference type="AlphaFoldDB" id="A0A439CUV7"/>
<comment type="caution">
    <text evidence="2">The sequence shown here is derived from an EMBL/GenBank/DDBJ whole genome shotgun (WGS) entry which is preliminary data.</text>
</comment>
<name>A0A439CUV7_9PEZI</name>
<protein>
    <recommendedName>
        <fullName evidence="4">AA1-like domain-containing protein</fullName>
    </recommendedName>
</protein>
<dbReference type="Proteomes" id="UP000286045">
    <property type="component" value="Unassembled WGS sequence"/>
</dbReference>
<reference evidence="2 3" key="1">
    <citation type="submission" date="2018-12" db="EMBL/GenBank/DDBJ databases">
        <title>Draft genome sequence of Xylaria grammica IHI A82.</title>
        <authorList>
            <person name="Buettner E."/>
            <person name="Kellner H."/>
        </authorList>
    </citation>
    <scope>NUCLEOTIDE SEQUENCE [LARGE SCALE GENOMIC DNA]</scope>
    <source>
        <strain evidence="2 3">IHI A82</strain>
    </source>
</reference>
<keyword evidence="3" id="KW-1185">Reference proteome</keyword>
<keyword evidence="1" id="KW-0732">Signal</keyword>